<keyword evidence="2" id="KW-1185">Reference proteome</keyword>
<proteinExistence type="predicted"/>
<dbReference type="AlphaFoldDB" id="A0ABD2IGG8"/>
<gene>
    <name evidence="1" type="ORF">niasHT_035921</name>
</gene>
<accession>A0ABD2IGG8</accession>
<sequence>MFLSPLIGQLKGYNGVNSRIKPKPNGNDEIGRGQRFFISADCWLCVFELLTPSQLGFEIAMISHRFDFYVDEHFKTRKRTLKFIQIRSKIGENGTNGMEIVEHYDGKALPIPQVQLPRKFIGFKHIHISFIDRNAIAFLFHFRQFFASGLINLAINTHKDRIAGFLLRNIWPMFGKNLHGMGLSGTFFRHLRQFVGTSILNDFPSLRFVSLYTVNLFGEFPCDDNAAASDGQAVTKWLFTPLQNDVPKMLKCWVNDEGNWMSRIEAIKAAFTYASSPVNFIVVIYIGMPFADSVVLFNLTNELTREQLALKRSDDYDEYFLLIRRPIVRTESKWAKWEEEAIGWRFYEPSNQWNQIFIQIINEDEIGDELLDATLGPSDH</sequence>
<comment type="caution">
    <text evidence="1">The sequence shown here is derived from an EMBL/GenBank/DDBJ whole genome shotgun (WGS) entry which is preliminary data.</text>
</comment>
<dbReference type="Proteomes" id="UP001620626">
    <property type="component" value="Unassembled WGS sequence"/>
</dbReference>
<dbReference type="EMBL" id="JBICBT010001235">
    <property type="protein sequence ID" value="KAL3077087.1"/>
    <property type="molecule type" value="Genomic_DNA"/>
</dbReference>
<evidence type="ECO:0000313" key="1">
    <source>
        <dbReference type="EMBL" id="KAL3077087.1"/>
    </source>
</evidence>
<organism evidence="1 2">
    <name type="scientific">Heterodera trifolii</name>
    <dbReference type="NCBI Taxonomy" id="157864"/>
    <lineage>
        <taxon>Eukaryota</taxon>
        <taxon>Metazoa</taxon>
        <taxon>Ecdysozoa</taxon>
        <taxon>Nematoda</taxon>
        <taxon>Chromadorea</taxon>
        <taxon>Rhabditida</taxon>
        <taxon>Tylenchina</taxon>
        <taxon>Tylenchomorpha</taxon>
        <taxon>Tylenchoidea</taxon>
        <taxon>Heteroderidae</taxon>
        <taxon>Heteroderinae</taxon>
        <taxon>Heterodera</taxon>
    </lineage>
</organism>
<reference evidence="1 2" key="1">
    <citation type="submission" date="2024-10" db="EMBL/GenBank/DDBJ databases">
        <authorList>
            <person name="Kim D."/>
        </authorList>
    </citation>
    <scope>NUCLEOTIDE SEQUENCE [LARGE SCALE GENOMIC DNA]</scope>
    <source>
        <strain evidence="1">BH-2024</strain>
    </source>
</reference>
<evidence type="ECO:0000313" key="2">
    <source>
        <dbReference type="Proteomes" id="UP001620626"/>
    </source>
</evidence>
<protein>
    <submittedName>
        <fullName evidence="1">Uncharacterized protein</fullName>
    </submittedName>
</protein>
<name>A0ABD2IGG8_9BILA</name>